<dbReference type="EMBL" id="JBHFNT010000048">
    <property type="protein sequence ID" value="MFB2833943.1"/>
    <property type="molecule type" value="Genomic_DNA"/>
</dbReference>
<evidence type="ECO:0000313" key="1">
    <source>
        <dbReference type="EMBL" id="MFB2833943.1"/>
    </source>
</evidence>
<comment type="caution">
    <text evidence="1">The sequence shown here is derived from an EMBL/GenBank/DDBJ whole genome shotgun (WGS) entry which is preliminary data.</text>
</comment>
<name>A0ABV4WGZ4_9CYAN</name>
<sequence length="50" mass="6046">MIPGKATWLRHEGCEQQKLFLLCRSAIIWFDKERLKTSYIFFDKCAQTMY</sequence>
<dbReference type="Proteomes" id="UP001576780">
    <property type="component" value="Unassembled WGS sequence"/>
</dbReference>
<reference evidence="1 2" key="1">
    <citation type="submission" date="2024-09" db="EMBL/GenBank/DDBJ databases">
        <title>Floridaenema gen nov. (Aerosakkonemataceae, Aerosakkonematales ord. nov., Cyanobacteria) from benthic tropical and subtropical fresh waters, with the description of four new species.</title>
        <authorList>
            <person name="Moretto J.A."/>
            <person name="Berthold D.E."/>
            <person name="Lefler F.W."/>
            <person name="Huang I.-S."/>
            <person name="Laughinghouse H. IV."/>
        </authorList>
    </citation>
    <scope>NUCLEOTIDE SEQUENCE [LARGE SCALE GENOMIC DNA]</scope>
    <source>
        <strain evidence="1 2">BLCC-F167</strain>
    </source>
</reference>
<accession>A0ABV4WGZ4</accession>
<keyword evidence="2" id="KW-1185">Reference proteome</keyword>
<protein>
    <submittedName>
        <fullName evidence="1">Uncharacterized protein</fullName>
    </submittedName>
</protein>
<evidence type="ECO:0000313" key="2">
    <source>
        <dbReference type="Proteomes" id="UP001576780"/>
    </source>
</evidence>
<gene>
    <name evidence="1" type="ORF">ACE1CA_05365</name>
</gene>
<organism evidence="1 2">
    <name type="scientific">Floridaenema evergladense BLCC-F167</name>
    <dbReference type="NCBI Taxonomy" id="3153639"/>
    <lineage>
        <taxon>Bacteria</taxon>
        <taxon>Bacillati</taxon>
        <taxon>Cyanobacteriota</taxon>
        <taxon>Cyanophyceae</taxon>
        <taxon>Oscillatoriophycideae</taxon>
        <taxon>Aerosakkonematales</taxon>
        <taxon>Aerosakkonemataceae</taxon>
        <taxon>Floridanema</taxon>
        <taxon>Floridanema evergladense</taxon>
    </lineage>
</organism>
<proteinExistence type="predicted"/>